<dbReference type="OrthoDB" id="5986643at2759"/>
<dbReference type="PROSITE" id="PS50994">
    <property type="entry name" value="INTEGRASE"/>
    <property type="match status" value="1"/>
</dbReference>
<keyword evidence="2" id="KW-0812">Transmembrane</keyword>
<evidence type="ECO:0000259" key="3">
    <source>
        <dbReference type="PROSITE" id="PS50994"/>
    </source>
</evidence>
<dbReference type="Pfam" id="PF18701">
    <property type="entry name" value="DUF5641"/>
    <property type="match status" value="1"/>
</dbReference>
<dbReference type="SUPFAM" id="SSF56672">
    <property type="entry name" value="DNA/RNA polymerases"/>
    <property type="match status" value="1"/>
</dbReference>
<dbReference type="InterPro" id="IPR005312">
    <property type="entry name" value="DUF1759"/>
</dbReference>
<dbReference type="InterPro" id="IPR040676">
    <property type="entry name" value="DUF5641"/>
</dbReference>
<dbReference type="InterPro" id="IPR043128">
    <property type="entry name" value="Rev_trsase/Diguanyl_cyclase"/>
</dbReference>
<reference evidence="5" key="1">
    <citation type="submission" date="2025-08" db="UniProtKB">
        <authorList>
            <consortium name="RefSeq"/>
        </authorList>
    </citation>
    <scope>IDENTIFICATION</scope>
    <source>
        <tissue evidence="5">Whole larval tissue</tissue>
    </source>
</reference>
<dbReference type="Pfam" id="PF17921">
    <property type="entry name" value="Integrase_H2C2"/>
    <property type="match status" value="1"/>
</dbReference>
<dbReference type="GeneID" id="126911889"/>
<keyword evidence="4" id="KW-1185">Reference proteome</keyword>
<dbReference type="Pfam" id="PF00078">
    <property type="entry name" value="RVT_1"/>
    <property type="match status" value="1"/>
</dbReference>
<gene>
    <name evidence="5" type="primary">LOC126911889</name>
</gene>
<dbReference type="GO" id="GO:0015074">
    <property type="term" value="P:DNA integration"/>
    <property type="evidence" value="ECO:0007669"/>
    <property type="project" value="InterPro"/>
</dbReference>
<evidence type="ECO:0000256" key="1">
    <source>
        <dbReference type="SAM" id="MobiDB-lite"/>
    </source>
</evidence>
<dbReference type="InterPro" id="IPR012337">
    <property type="entry name" value="RNaseH-like_sf"/>
</dbReference>
<dbReference type="Proteomes" id="UP000829999">
    <property type="component" value="Chromosome 19"/>
</dbReference>
<protein>
    <submittedName>
        <fullName evidence="5">Uncharacterized protein LOC126911889</fullName>
    </submittedName>
</protein>
<evidence type="ECO:0000313" key="5">
    <source>
        <dbReference type="RefSeq" id="XP_050556958.1"/>
    </source>
</evidence>
<dbReference type="PANTHER" id="PTHR47331">
    <property type="entry name" value="PHD-TYPE DOMAIN-CONTAINING PROTEIN"/>
    <property type="match status" value="1"/>
</dbReference>
<dbReference type="InterPro" id="IPR043502">
    <property type="entry name" value="DNA/RNA_pol_sf"/>
</dbReference>
<dbReference type="InterPro" id="IPR008042">
    <property type="entry name" value="Retrotrans_Pao"/>
</dbReference>
<feature type="transmembrane region" description="Helical" evidence="2">
    <location>
        <begin position="2216"/>
        <end position="2235"/>
    </location>
</feature>
<dbReference type="Gene3D" id="3.10.10.10">
    <property type="entry name" value="HIV Type 1 Reverse Transcriptase, subunit A, domain 1"/>
    <property type="match status" value="1"/>
</dbReference>
<evidence type="ECO:0000313" key="4">
    <source>
        <dbReference type="Proteomes" id="UP000829999"/>
    </source>
</evidence>
<feature type="domain" description="Integrase catalytic" evidence="3">
    <location>
        <begin position="1514"/>
        <end position="1708"/>
    </location>
</feature>
<dbReference type="Pfam" id="PF00665">
    <property type="entry name" value="rve"/>
    <property type="match status" value="1"/>
</dbReference>
<dbReference type="CDD" id="cd01644">
    <property type="entry name" value="RT_pepA17"/>
    <property type="match status" value="1"/>
</dbReference>
<dbReference type="SUPFAM" id="SSF53098">
    <property type="entry name" value="Ribonuclease H-like"/>
    <property type="match status" value="1"/>
</dbReference>
<dbReference type="InterPro" id="IPR001584">
    <property type="entry name" value="Integrase_cat-core"/>
</dbReference>
<dbReference type="Pfam" id="PF05380">
    <property type="entry name" value="Peptidase_A17"/>
    <property type="match status" value="1"/>
</dbReference>
<dbReference type="Gene3D" id="3.30.420.10">
    <property type="entry name" value="Ribonuclease H-like superfamily/Ribonuclease H"/>
    <property type="match status" value="1"/>
</dbReference>
<dbReference type="GO" id="GO:0071897">
    <property type="term" value="P:DNA biosynthetic process"/>
    <property type="evidence" value="ECO:0007669"/>
    <property type="project" value="UniProtKB-ARBA"/>
</dbReference>
<dbReference type="RefSeq" id="XP_050556958.1">
    <property type="nucleotide sequence ID" value="XM_050701001.1"/>
</dbReference>
<evidence type="ECO:0000256" key="2">
    <source>
        <dbReference type="SAM" id="Phobius"/>
    </source>
</evidence>
<keyword evidence="2" id="KW-0472">Membrane</keyword>
<dbReference type="InterPro" id="IPR041588">
    <property type="entry name" value="Integrase_H2C2"/>
</dbReference>
<dbReference type="InterPro" id="IPR000477">
    <property type="entry name" value="RT_dom"/>
</dbReference>
<accession>A0A9R0E1D5</accession>
<keyword evidence="2" id="KW-1133">Transmembrane helix</keyword>
<dbReference type="Gene3D" id="3.30.70.270">
    <property type="match status" value="1"/>
</dbReference>
<dbReference type="Pfam" id="PF03564">
    <property type="entry name" value="DUF1759"/>
    <property type="match status" value="1"/>
</dbReference>
<organism evidence="4 5">
    <name type="scientific">Spodoptera frugiperda</name>
    <name type="common">Fall armyworm</name>
    <dbReference type="NCBI Taxonomy" id="7108"/>
    <lineage>
        <taxon>Eukaryota</taxon>
        <taxon>Metazoa</taxon>
        <taxon>Ecdysozoa</taxon>
        <taxon>Arthropoda</taxon>
        <taxon>Hexapoda</taxon>
        <taxon>Insecta</taxon>
        <taxon>Pterygota</taxon>
        <taxon>Neoptera</taxon>
        <taxon>Endopterygota</taxon>
        <taxon>Lepidoptera</taxon>
        <taxon>Glossata</taxon>
        <taxon>Ditrysia</taxon>
        <taxon>Noctuoidea</taxon>
        <taxon>Noctuidae</taxon>
        <taxon>Amphipyrinae</taxon>
        <taxon>Spodoptera</taxon>
    </lineage>
</organism>
<proteinExistence type="predicted"/>
<dbReference type="GO" id="GO:0003676">
    <property type="term" value="F:nucleic acid binding"/>
    <property type="evidence" value="ECO:0007669"/>
    <property type="project" value="InterPro"/>
</dbReference>
<dbReference type="GO" id="GO:0042575">
    <property type="term" value="C:DNA polymerase complex"/>
    <property type="evidence" value="ECO:0007669"/>
    <property type="project" value="UniProtKB-ARBA"/>
</dbReference>
<dbReference type="PANTHER" id="PTHR47331:SF4">
    <property type="entry name" value="PEPTIDASE S1 DOMAIN-CONTAINING PROTEIN"/>
    <property type="match status" value="1"/>
</dbReference>
<feature type="compositionally biased region" description="Polar residues" evidence="1">
    <location>
        <begin position="400"/>
        <end position="413"/>
    </location>
</feature>
<dbReference type="InterPro" id="IPR036397">
    <property type="entry name" value="RNaseH_sf"/>
</dbReference>
<name>A0A9R0E1D5_SPOFR</name>
<sequence>MDTKQQELFKRQEIIAEGIRKIGVNFGKDGPDRKTATYIKERLDKLQAQWNEFEINHSVLLSYEVQTADYYNTKAYERVKLEYLHILQKLQAWPTHSAAGDKVSERVDPQGKNIGVLSKADELKVQQATNFRAFSRFIRNLNTSEITEKWDIEDKLKTLESRWKVIDEVHWKLDNIFVGSDVTYELEFSQNEDTYEATKRELNRKLNLAVQQRDSAPKIEIPTFSGSYHQWPTFMDLYSAAIHNNPIFSKGQKMQHLKGKLKGEAERLVQHLPVSEHNYDSCWEILNHRYNNLQLLFTKLMQTLMSQPTTLQQNSYDLKRLHDTSLETVHAIRNLGIDITTWDPILVHILVGKLDSQTITDYMEARKNPRDLPVFDEFISFIESKFTALEAIVKKRSNLTHNSKPNHVSPSTSNKEHAAPTFQRDTYNKHRRYPKVNHTNSDRNCPICKTNHILLNCKTFQEMSPERKLKTIEQFHICTNCMYSHNGNKCNSHKRCRVCNSAHHTALHDVTRDAQLLTSSPGQRPYNAGDTQPNMPGKTNHVAGNYNEVLLATLQLRVRAADGTYITLRCLLDQGSQLNLITESAAQRLGLPRHNQNSTVCGIGPSVSQSNGTVELVCESLYGDYTFTTQALVMAKLLNNLPNYSFEKQDWPHIQNINLADPQYNLSRPIDILLDAGVYADIVMSNILRGDFNAPIAQQTKFGWVLLGNTNTFNCHVVVNNEDISRFWEIEELTSSPHNDALTTEEEYCESLYVNTTKRLDDGRYAVRIPMKPDFFKHLGQSKPQAVAQFKQLERRLARDETLSSSYKAFIEEYLTLQHMKFCTKSTTLSCFLPHHGVIKPDSTTTKLRVVFNASAITSSGSSLNQLMCCGPNLQQDLQSMILRWRTFKYVYTADIEKFYRQIRIQDIDQHLQKVVWRNSMTEPIQEFQLTTVTYGTKSAPFLAMRTIQQLIEDDGARYPLAADILSNQLYVDDFLGGSNDLSTAQKVQNEVMTMLRGGGFNLRKWASNNTSLLENLPNESISQGMFNFKDADTNKTLGITWNPCADQFTYKQITLIAKRDVNTKRTLLSDISKLYDPLGWLSPVTLKAKLIFQTAWITTTGWDDCLPSHILEEWELFRQQMSHIHDITIPRWIGNTTKPFELHGFCDASEKAYGCVVYCKSYDEGGQHVIRLVAAKTKLAPLKKPISLPRLELCGAVLLARLINKIKESTNMQPSAVLCWTDSMVVLGWLQGDVNRWKSFVANRVTQITQIVASTCWRHVKTTENPADCASRGILPRDLMGHTLWWNAPTWIQTNDVPDQIIVTTNEEQKKNVHVCATQPTYAQFIDIILQKCSSITLAIRVVSWVLRFINNSRNATKAKRISYLTTKDLELAETLIVKTVQYNSFWDDISYIQKHKRVRPTSKLLSLSPIIDANGILRVQGRLEHAHIAHNQKHPVILPNNHKLSQLLIDQAHKNTLHGGARLTLGYIRHKYWILGGMKTIKKQLIKCVTCHRHKTQRSSQLMADLPTPRVTPSRPFTHTGVDFTGHVEIKANKGRGIKTVKAYIAIFICLSTKAVHLELVSDLSTITFLAAMKRLCARRGTPKHIYSDNGTNFVGAAKTLKREHREALKLFVNDELLSNVATQGIEWHFNAPAWPTAGGLWEAAVKSMKHHLKRVLGDQRLTYEEFTTLLVQIEACLNSRPLVALTNDTDDIDYLTPGHFLVGGPVLAPPIASAAEITNLTVRWRLTENMYREFWRKWSKDYLQTLQLRGKWTNPTENIKVGDIVLIKEDHVPPAQWLLGRVTETHPGSDNLVRVVTLKTKSNTVKRPITKLSRLPIDNMDNYVTDSTLQDDADGVSVANVRAASPYRRNVICVNRQFIVMNKQIRESVLQLKTEQDQITFITATALAANMMIGNLRRIQDTLMDLITDLRNGRVDIHLLKPNAFEKQLHTISAQVPKGLSLPCTNNLKCIREMYKLSTVHGKLIEDFLIFEVKIPLVTDEQYELTEVLPIRNMQRDSMIYVIPTAKYMAVNLKKDMIIPMDEQHLSSCIEVNTFQMLCNVDLPFYEIKTTTHMCEANIINNREVSSCRTEVSSCRNEWKKIHSKDAWLFGCCEECTMRIFCPAGVTSQTLRGTGIITLAKGCMMRGDNHLIHSHYSLHSKMELGPEEDEIYVPDANINELLLSNNNRISNWSNITLETHEEQLINLKKKIRLVKEQQEQHATKLAAAEPHHYIMYGFMALCGTMFGIWIYITVRGRRLCLPGASRLAEPKDDMELVLTHLPRDQTSNGIEADNRLTREIIEPQHFASASVRKMDIGTSPDPAQH</sequence>
<feature type="region of interest" description="Disordered" evidence="1">
    <location>
        <begin position="400"/>
        <end position="422"/>
    </location>
</feature>